<comment type="caution">
    <text evidence="2">The sequence shown here is derived from an EMBL/GenBank/DDBJ whole genome shotgun (WGS) entry which is preliminary data.</text>
</comment>
<evidence type="ECO:0000313" key="2">
    <source>
        <dbReference type="EMBL" id="ESU26671.1"/>
    </source>
</evidence>
<reference evidence="2 3" key="1">
    <citation type="submission" date="2013-08" db="EMBL/GenBank/DDBJ databases">
        <title>Flavobacterium limnosediminis JC2902 genome sequencing.</title>
        <authorList>
            <person name="Lee K."/>
            <person name="Yi H."/>
            <person name="Park S."/>
            <person name="Chun J."/>
        </authorList>
    </citation>
    <scope>NUCLEOTIDE SEQUENCE [LARGE SCALE GENOMIC DNA]</scope>
    <source>
        <strain evidence="2 3">JC2902</strain>
    </source>
</reference>
<feature type="transmembrane region" description="Helical" evidence="1">
    <location>
        <begin position="12"/>
        <end position="32"/>
    </location>
</feature>
<organism evidence="2 3">
    <name type="scientific">Flavobacterium limnosediminis JC2902</name>
    <dbReference type="NCBI Taxonomy" id="1341181"/>
    <lineage>
        <taxon>Bacteria</taxon>
        <taxon>Pseudomonadati</taxon>
        <taxon>Bacteroidota</taxon>
        <taxon>Flavobacteriia</taxon>
        <taxon>Flavobacteriales</taxon>
        <taxon>Flavobacteriaceae</taxon>
        <taxon>Flavobacterium</taxon>
    </lineage>
</organism>
<proteinExistence type="predicted"/>
<keyword evidence="1" id="KW-1133">Transmembrane helix</keyword>
<protein>
    <submittedName>
        <fullName evidence="2">Uncharacterized protein</fullName>
    </submittedName>
</protein>
<dbReference type="AlphaFoldDB" id="V6SJD9"/>
<keyword evidence="1" id="KW-0812">Transmembrane</keyword>
<dbReference type="STRING" id="1341181.FLJC2902T_26460"/>
<accession>V6SJD9</accession>
<name>V6SJD9_9FLAO</name>
<evidence type="ECO:0000256" key="1">
    <source>
        <dbReference type="SAM" id="Phobius"/>
    </source>
</evidence>
<sequence>MLLFKGNNFAIIFALFHNQIIWVRPIFFWFTVKNKSPKAFSFFSFY</sequence>
<keyword evidence="3" id="KW-1185">Reference proteome</keyword>
<evidence type="ECO:0000313" key="3">
    <source>
        <dbReference type="Proteomes" id="UP000018004"/>
    </source>
</evidence>
<keyword evidence="1" id="KW-0472">Membrane</keyword>
<gene>
    <name evidence="2" type="ORF">FLJC2902T_26460</name>
</gene>
<dbReference type="EMBL" id="AVGG01000018">
    <property type="protein sequence ID" value="ESU26671.1"/>
    <property type="molecule type" value="Genomic_DNA"/>
</dbReference>
<dbReference type="Proteomes" id="UP000018004">
    <property type="component" value="Unassembled WGS sequence"/>
</dbReference>